<dbReference type="KEGG" id="marp:QYS47_31755"/>
<dbReference type="PANTHER" id="PTHR43711">
    <property type="entry name" value="TWO-COMPONENT HISTIDINE KINASE"/>
    <property type="match status" value="1"/>
</dbReference>
<keyword evidence="9 13" id="KW-1133">Transmembrane helix</keyword>
<feature type="transmembrane region" description="Helical" evidence="13">
    <location>
        <begin position="162"/>
        <end position="183"/>
    </location>
</feature>
<dbReference type="Proteomes" id="UP001244443">
    <property type="component" value="Chromosome"/>
</dbReference>
<keyword evidence="11 13" id="KW-0472">Membrane</keyword>
<dbReference type="FunFam" id="3.30.565.10:FF:000006">
    <property type="entry name" value="Sensor histidine kinase WalK"/>
    <property type="match status" value="1"/>
</dbReference>
<evidence type="ECO:0000256" key="1">
    <source>
        <dbReference type="ARBA" id="ARBA00000085"/>
    </source>
</evidence>
<keyword evidence="17" id="KW-1185">Reference proteome</keyword>
<reference evidence="15 17" key="1">
    <citation type="submission" date="2023-08" db="EMBL/GenBank/DDBJ databases">
        <title>Comparative genomics and taxonomic characterization of three novel marine species of genus Marivirga.</title>
        <authorList>
            <person name="Muhammad N."/>
            <person name="Kim S.-G."/>
        </authorList>
    </citation>
    <scope>NUCLEOTIDE SEQUENCE [LARGE SCALE GENOMIC DNA]</scope>
    <source>
        <strain evidence="15 17">ABR2-2</strain>
        <strain evidence="16">BKB1-2</strain>
    </source>
</reference>
<dbReference type="InterPro" id="IPR036890">
    <property type="entry name" value="HATPase_C_sf"/>
</dbReference>
<dbReference type="CDD" id="cd00075">
    <property type="entry name" value="HATPase"/>
    <property type="match status" value="1"/>
</dbReference>
<dbReference type="GO" id="GO:0005886">
    <property type="term" value="C:plasma membrane"/>
    <property type="evidence" value="ECO:0007669"/>
    <property type="project" value="UniProtKB-SubCell"/>
</dbReference>
<dbReference type="InterPro" id="IPR005467">
    <property type="entry name" value="His_kinase_dom"/>
</dbReference>
<evidence type="ECO:0000256" key="5">
    <source>
        <dbReference type="ARBA" id="ARBA00022553"/>
    </source>
</evidence>
<accession>A0AA51N615</accession>
<dbReference type="Proteomes" id="UP001232019">
    <property type="component" value="Chromosome"/>
</dbReference>
<dbReference type="SMART" id="SM00388">
    <property type="entry name" value="HisKA"/>
    <property type="match status" value="1"/>
</dbReference>
<keyword evidence="12" id="KW-0175">Coiled coil</keyword>
<dbReference type="InterPro" id="IPR036097">
    <property type="entry name" value="HisK_dim/P_sf"/>
</dbReference>
<dbReference type="InterPro" id="IPR003661">
    <property type="entry name" value="HisK_dim/P_dom"/>
</dbReference>
<feature type="transmembrane region" description="Helical" evidence="13">
    <location>
        <begin position="233"/>
        <end position="256"/>
    </location>
</feature>
<dbReference type="Gene3D" id="1.10.287.130">
    <property type="match status" value="1"/>
</dbReference>
<evidence type="ECO:0000256" key="2">
    <source>
        <dbReference type="ARBA" id="ARBA00004651"/>
    </source>
</evidence>
<dbReference type="EMBL" id="CP129970">
    <property type="protein sequence ID" value="WMN06912.1"/>
    <property type="molecule type" value="Genomic_DNA"/>
</dbReference>
<evidence type="ECO:0000256" key="8">
    <source>
        <dbReference type="ARBA" id="ARBA00022777"/>
    </source>
</evidence>
<dbReference type="RefSeq" id="WP_308356899.1">
    <property type="nucleotide sequence ID" value="NZ_CP129968.2"/>
</dbReference>
<feature type="coiled-coil region" evidence="12">
    <location>
        <begin position="294"/>
        <end position="353"/>
    </location>
</feature>
<dbReference type="Pfam" id="PF00512">
    <property type="entry name" value="HisKA"/>
    <property type="match status" value="1"/>
</dbReference>
<dbReference type="SUPFAM" id="SSF47384">
    <property type="entry name" value="Homodimeric domain of signal transducing histidine kinase"/>
    <property type="match status" value="1"/>
</dbReference>
<keyword evidence="4" id="KW-1003">Cell membrane</keyword>
<evidence type="ECO:0000256" key="11">
    <source>
        <dbReference type="ARBA" id="ARBA00023136"/>
    </source>
</evidence>
<comment type="catalytic activity">
    <reaction evidence="1">
        <text>ATP + protein L-histidine = ADP + protein N-phospho-L-histidine.</text>
        <dbReference type="EC" id="2.7.13.3"/>
    </reaction>
</comment>
<sequence>MQLKAIVKYKQDLKILFVALGYFFFARLGYFLVFEDIYILPTWPPSGLALAFLIILGRKAWPGITIGALLANILAYWNTGDLESNSVILLSSLIAAGHTLEALLGNFLITKWIEKDQLFRKSVNIFRFLGIGVVIALISAAIGTGALYYQDLFPEGEFLSRFVSWWVGNLVGILLFTPFILSFREPFLKNLKRAHLIEVIFFSLGIAVVFMLLNNEELRYPVQQSIPFLVLPMLLWMAFRFHLAVAMTGTIVIALISVYMTTKGIGPFVMETPSNAMLILQTFLGVISVSTIILSATQRERNEAQAELKSLNVNLEEIVQKRTEELQKENTTRKKAEEELQNSNTELRKINAELDNFVYRVSHDLRAPIASMLGLLNLAKTDESPEMKSVYLSKIEESANLQDTFITEILDQSRNARLEIKNEPIDFEKIINESFDQLKYSNSDEEVEKTLDIKLDDTFYSDPWRLKVILNNVISNSIRYRNGRSPKIDIEIKSNKKTAVINVQDNGRGISEEHIHKVFDMFYRATDDNAGSGLGLYIVKETVAKLNGEIDIESKPAKGTKISFKIPNMKS</sequence>
<gene>
    <name evidence="16" type="ORF">QYS47_31755</name>
    <name evidence="15" type="ORF">QYS48_34230</name>
</gene>
<dbReference type="PANTHER" id="PTHR43711:SF1">
    <property type="entry name" value="HISTIDINE KINASE 1"/>
    <property type="match status" value="1"/>
</dbReference>
<dbReference type="InterPro" id="IPR007895">
    <property type="entry name" value="MASE1"/>
</dbReference>
<evidence type="ECO:0000259" key="14">
    <source>
        <dbReference type="PROSITE" id="PS50109"/>
    </source>
</evidence>
<evidence type="ECO:0000313" key="15">
    <source>
        <dbReference type="EMBL" id="WMN06912.1"/>
    </source>
</evidence>
<dbReference type="EC" id="2.7.13.3" evidence="3"/>
<keyword evidence="8" id="KW-0418">Kinase</keyword>
<evidence type="ECO:0000256" key="12">
    <source>
        <dbReference type="SAM" id="Coils"/>
    </source>
</evidence>
<feature type="transmembrane region" description="Helical" evidence="13">
    <location>
        <begin position="277"/>
        <end position="296"/>
    </location>
</feature>
<dbReference type="InterPro" id="IPR050736">
    <property type="entry name" value="Sensor_HK_Regulatory"/>
</dbReference>
<dbReference type="EMBL" id="CP129968">
    <property type="protein sequence ID" value="WNB16783.1"/>
    <property type="molecule type" value="Genomic_DNA"/>
</dbReference>
<evidence type="ECO:0000256" key="9">
    <source>
        <dbReference type="ARBA" id="ARBA00022989"/>
    </source>
</evidence>
<keyword evidence="6" id="KW-0808">Transferase</keyword>
<dbReference type="AlphaFoldDB" id="A0AA51N615"/>
<evidence type="ECO:0000256" key="6">
    <source>
        <dbReference type="ARBA" id="ARBA00022679"/>
    </source>
</evidence>
<evidence type="ECO:0000256" key="7">
    <source>
        <dbReference type="ARBA" id="ARBA00022692"/>
    </source>
</evidence>
<accession>A0AA51ZUN4</accession>
<proteinExistence type="predicted"/>
<evidence type="ECO:0000256" key="13">
    <source>
        <dbReference type="SAM" id="Phobius"/>
    </source>
</evidence>
<dbReference type="Gene3D" id="3.30.565.10">
    <property type="entry name" value="Histidine kinase-like ATPase, C-terminal domain"/>
    <property type="match status" value="1"/>
</dbReference>
<dbReference type="CDD" id="cd00082">
    <property type="entry name" value="HisKA"/>
    <property type="match status" value="1"/>
</dbReference>
<evidence type="ECO:0000256" key="10">
    <source>
        <dbReference type="ARBA" id="ARBA00023012"/>
    </source>
</evidence>
<name>A0AA51N615_9BACT</name>
<dbReference type="Pfam" id="PF05231">
    <property type="entry name" value="MASE1"/>
    <property type="match status" value="1"/>
</dbReference>
<dbReference type="Pfam" id="PF02518">
    <property type="entry name" value="HATPase_c"/>
    <property type="match status" value="1"/>
</dbReference>
<protein>
    <recommendedName>
        <fullName evidence="3">histidine kinase</fullName>
        <ecNumber evidence="3">2.7.13.3</ecNumber>
    </recommendedName>
</protein>
<dbReference type="SUPFAM" id="SSF55874">
    <property type="entry name" value="ATPase domain of HSP90 chaperone/DNA topoisomerase II/histidine kinase"/>
    <property type="match status" value="1"/>
</dbReference>
<feature type="transmembrane region" description="Helical" evidence="13">
    <location>
        <begin position="37"/>
        <end position="55"/>
    </location>
</feature>
<feature type="transmembrane region" description="Helical" evidence="13">
    <location>
        <begin position="89"/>
        <end position="113"/>
    </location>
</feature>
<evidence type="ECO:0000313" key="16">
    <source>
        <dbReference type="EMBL" id="WNB16783.1"/>
    </source>
</evidence>
<dbReference type="PRINTS" id="PR00344">
    <property type="entry name" value="BCTRLSENSOR"/>
</dbReference>
<evidence type="ECO:0000256" key="3">
    <source>
        <dbReference type="ARBA" id="ARBA00012438"/>
    </source>
</evidence>
<evidence type="ECO:0000256" key="4">
    <source>
        <dbReference type="ARBA" id="ARBA00022475"/>
    </source>
</evidence>
<dbReference type="InterPro" id="IPR003594">
    <property type="entry name" value="HATPase_dom"/>
</dbReference>
<feature type="transmembrane region" description="Helical" evidence="13">
    <location>
        <begin position="125"/>
        <end position="150"/>
    </location>
</feature>
<dbReference type="PROSITE" id="PS50109">
    <property type="entry name" value="HIS_KIN"/>
    <property type="match status" value="1"/>
</dbReference>
<dbReference type="InterPro" id="IPR004358">
    <property type="entry name" value="Sig_transdc_His_kin-like_C"/>
</dbReference>
<organism evidence="15 17">
    <name type="scientific">Marivirga arenosa</name>
    <dbReference type="NCBI Taxonomy" id="3059076"/>
    <lineage>
        <taxon>Bacteria</taxon>
        <taxon>Pseudomonadati</taxon>
        <taxon>Bacteroidota</taxon>
        <taxon>Cytophagia</taxon>
        <taxon>Cytophagales</taxon>
        <taxon>Marivirgaceae</taxon>
        <taxon>Marivirga</taxon>
    </lineage>
</organism>
<keyword evidence="7 13" id="KW-0812">Transmembrane</keyword>
<feature type="transmembrane region" description="Helical" evidence="13">
    <location>
        <begin position="12"/>
        <end position="31"/>
    </location>
</feature>
<feature type="domain" description="Histidine kinase" evidence="14">
    <location>
        <begin position="360"/>
        <end position="570"/>
    </location>
</feature>
<feature type="transmembrane region" description="Helical" evidence="13">
    <location>
        <begin position="60"/>
        <end position="77"/>
    </location>
</feature>
<feature type="transmembrane region" description="Helical" evidence="13">
    <location>
        <begin position="195"/>
        <end position="213"/>
    </location>
</feature>
<dbReference type="GO" id="GO:0000155">
    <property type="term" value="F:phosphorelay sensor kinase activity"/>
    <property type="evidence" value="ECO:0007669"/>
    <property type="project" value="InterPro"/>
</dbReference>
<dbReference type="SMART" id="SM00387">
    <property type="entry name" value="HATPase_c"/>
    <property type="match status" value="1"/>
</dbReference>
<keyword evidence="10" id="KW-0902">Two-component regulatory system</keyword>
<comment type="subcellular location">
    <subcellularLocation>
        <location evidence="2">Cell membrane</location>
        <topology evidence="2">Multi-pass membrane protein</topology>
    </subcellularLocation>
</comment>
<evidence type="ECO:0000313" key="17">
    <source>
        <dbReference type="Proteomes" id="UP001244443"/>
    </source>
</evidence>
<keyword evidence="5" id="KW-0597">Phosphoprotein</keyword>